<gene>
    <name evidence="1" type="ORF">A3D56_03265</name>
</gene>
<accession>A0A1G2MPD1</accession>
<organism evidence="1 2">
    <name type="scientific">Candidatus Taylorbacteria bacterium RIFCSPHIGHO2_02_FULL_45_35</name>
    <dbReference type="NCBI Taxonomy" id="1802311"/>
    <lineage>
        <taxon>Bacteria</taxon>
        <taxon>Candidatus Tayloriibacteriota</taxon>
    </lineage>
</organism>
<reference evidence="1 2" key="1">
    <citation type="journal article" date="2016" name="Nat. Commun.">
        <title>Thousands of microbial genomes shed light on interconnected biogeochemical processes in an aquifer system.</title>
        <authorList>
            <person name="Anantharaman K."/>
            <person name="Brown C.T."/>
            <person name="Hug L.A."/>
            <person name="Sharon I."/>
            <person name="Castelle C.J."/>
            <person name="Probst A.J."/>
            <person name="Thomas B.C."/>
            <person name="Singh A."/>
            <person name="Wilkins M.J."/>
            <person name="Karaoz U."/>
            <person name="Brodie E.L."/>
            <person name="Williams K.H."/>
            <person name="Hubbard S.S."/>
            <person name="Banfield J.F."/>
        </authorList>
    </citation>
    <scope>NUCLEOTIDE SEQUENCE [LARGE SCALE GENOMIC DNA]</scope>
</reference>
<protein>
    <submittedName>
        <fullName evidence="1">Uncharacterized protein</fullName>
    </submittedName>
</protein>
<evidence type="ECO:0000313" key="2">
    <source>
        <dbReference type="Proteomes" id="UP000177943"/>
    </source>
</evidence>
<name>A0A1G2MPD1_9BACT</name>
<dbReference type="Proteomes" id="UP000177943">
    <property type="component" value="Unassembled WGS sequence"/>
</dbReference>
<evidence type="ECO:0000313" key="1">
    <source>
        <dbReference type="EMBL" id="OHA25745.1"/>
    </source>
</evidence>
<dbReference type="AlphaFoldDB" id="A0A1G2MPD1"/>
<dbReference type="EMBL" id="MHRP01000046">
    <property type="protein sequence ID" value="OHA25745.1"/>
    <property type="molecule type" value="Genomic_DNA"/>
</dbReference>
<comment type="caution">
    <text evidence="1">The sequence shown here is derived from an EMBL/GenBank/DDBJ whole genome shotgun (WGS) entry which is preliminary data.</text>
</comment>
<sequence>MSNVTLNKRDIDLFYRLHPSLMMYVSKKLGIREISKNAETFRKLPLEKVNQFRIRLYENTYLFDQFIDENPYHFSSENLDIVREWKRF</sequence>
<proteinExistence type="predicted"/>